<dbReference type="InterPro" id="IPR000362">
    <property type="entry name" value="Fumarate_lyase_fam"/>
</dbReference>
<dbReference type="GO" id="GO:0016853">
    <property type="term" value="F:isomerase activity"/>
    <property type="evidence" value="ECO:0007669"/>
    <property type="project" value="UniProtKB-KW"/>
</dbReference>
<dbReference type="PRINTS" id="PR00145">
    <property type="entry name" value="ARGSUCLYASE"/>
</dbReference>
<keyword evidence="2" id="KW-0413">Isomerase</keyword>
<dbReference type="EMBL" id="FNDD01000036">
    <property type="protein sequence ID" value="SDH92684.1"/>
    <property type="molecule type" value="Genomic_DNA"/>
</dbReference>
<dbReference type="InterPro" id="IPR020557">
    <property type="entry name" value="Fumarate_lyase_CS"/>
</dbReference>
<organism evidence="2 3">
    <name type="scientific">Vibrio xiamenensis</name>
    <dbReference type="NCBI Taxonomy" id="861298"/>
    <lineage>
        <taxon>Bacteria</taxon>
        <taxon>Pseudomonadati</taxon>
        <taxon>Pseudomonadota</taxon>
        <taxon>Gammaproteobacteria</taxon>
        <taxon>Vibrionales</taxon>
        <taxon>Vibrionaceae</taxon>
        <taxon>Vibrio</taxon>
    </lineage>
</organism>
<dbReference type="InterPro" id="IPR019468">
    <property type="entry name" value="AdenyloSucc_lyase_C"/>
</dbReference>
<protein>
    <submittedName>
        <fullName evidence="2">3-carboxy-cis,cis-muconate cycloisomerase</fullName>
    </submittedName>
</protein>
<dbReference type="RefSeq" id="WP_093278986.1">
    <property type="nucleotide sequence ID" value="NZ_FNDD01000036.1"/>
</dbReference>
<dbReference type="Pfam" id="PF00206">
    <property type="entry name" value="Lyase_1"/>
    <property type="match status" value="1"/>
</dbReference>
<dbReference type="CDD" id="cd01597">
    <property type="entry name" value="pCLME"/>
    <property type="match status" value="1"/>
</dbReference>
<dbReference type="Pfam" id="PF10397">
    <property type="entry name" value="ADSL_C"/>
    <property type="match status" value="1"/>
</dbReference>
<evidence type="ECO:0000313" key="2">
    <source>
        <dbReference type="EMBL" id="SDH92684.1"/>
    </source>
</evidence>
<reference evidence="2 3" key="1">
    <citation type="submission" date="2016-10" db="EMBL/GenBank/DDBJ databases">
        <authorList>
            <person name="de Groot N.N."/>
        </authorList>
    </citation>
    <scope>NUCLEOTIDE SEQUENCE [LARGE SCALE GENOMIC DNA]</scope>
    <source>
        <strain evidence="2 3">CGMCC 1.10228</strain>
    </source>
</reference>
<dbReference type="GO" id="GO:0016829">
    <property type="term" value="F:lyase activity"/>
    <property type="evidence" value="ECO:0007669"/>
    <property type="project" value="UniProtKB-ARBA"/>
</dbReference>
<sequence>MQGSNASVFDSILYSPLFTQAKMKQIWSDENLISTWLTFEVTIAKVQAELGLIPASAPGSIAQVCQLDNIDWPRLANDTRSVGMAIKPLVEQLAELGDEQVKKYLHWGCTTQDLLDTSLAMRIKQTLDVVRSQLLLLGDELQAMATRHQATVMVARTNAMDALPTTWGLHVCGYLQEVTRHLLRLEQLYPRAITGMYGGAVGNLSSIGEHGLEVRKRLFAALALTEPKGLGNASLDHIAELVQFFALIHGTLCRIANDTETMGRASIGELREGEQGGGSSTMPHKANPRAANMIQTLSRMGWMYASGAPNMLDQSDVRSASMRVLNWSLVPESALAVSTALERAHGLVANLVVNEHQMRANFAASRHFIMSEAVMMKAAQKVGRSEGYHAVQAAIANAPEQGDLATILKQNAQVLAILSDEDIDAACDPKHYLGCNQALIDETLQQYREVAGKV</sequence>
<dbReference type="AlphaFoldDB" id="A0A1G8GE49"/>
<dbReference type="SUPFAM" id="SSF48557">
    <property type="entry name" value="L-aspartase-like"/>
    <property type="match status" value="1"/>
</dbReference>
<dbReference type="InterPro" id="IPR008948">
    <property type="entry name" value="L-Aspartase-like"/>
</dbReference>
<feature type="domain" description="Adenylosuccinate lyase C-terminal" evidence="1">
    <location>
        <begin position="366"/>
        <end position="444"/>
    </location>
</feature>
<dbReference type="InterPro" id="IPR022761">
    <property type="entry name" value="Fumarate_lyase_N"/>
</dbReference>
<name>A0A1G8GE49_9VIBR</name>
<dbReference type="Gene3D" id="1.20.200.10">
    <property type="entry name" value="Fumarase/aspartase (Central domain)"/>
    <property type="match status" value="1"/>
</dbReference>
<accession>A0A1G8GE49</accession>
<keyword evidence="3" id="KW-1185">Reference proteome</keyword>
<dbReference type="Gene3D" id="1.10.40.30">
    <property type="entry name" value="Fumarase/aspartase (C-terminal domain)"/>
    <property type="match status" value="1"/>
</dbReference>
<evidence type="ECO:0000259" key="1">
    <source>
        <dbReference type="SMART" id="SM00998"/>
    </source>
</evidence>
<dbReference type="Proteomes" id="UP000198854">
    <property type="component" value="Unassembled WGS sequence"/>
</dbReference>
<dbReference type="OrthoDB" id="9768878at2"/>
<proteinExistence type="predicted"/>
<evidence type="ECO:0000313" key="3">
    <source>
        <dbReference type="Proteomes" id="UP000198854"/>
    </source>
</evidence>
<gene>
    <name evidence="2" type="ORF">SAMN04488136_13630</name>
</gene>
<dbReference type="SMART" id="SM00998">
    <property type="entry name" value="ADSL_C"/>
    <property type="match status" value="1"/>
</dbReference>
<dbReference type="STRING" id="861298.SAMN04488136_13630"/>
<dbReference type="PANTHER" id="PTHR43172">
    <property type="entry name" value="ADENYLOSUCCINATE LYASE"/>
    <property type="match status" value="1"/>
</dbReference>
<dbReference type="PROSITE" id="PS00163">
    <property type="entry name" value="FUMARATE_LYASES"/>
    <property type="match status" value="1"/>
</dbReference>
<dbReference type="PRINTS" id="PR00149">
    <property type="entry name" value="FUMRATELYASE"/>
</dbReference>